<proteinExistence type="predicted"/>
<accession>A0A6N9NJQ9</accession>
<dbReference type="Proteomes" id="UP000470771">
    <property type="component" value="Unassembled WGS sequence"/>
</dbReference>
<dbReference type="EMBL" id="WWNE01000005">
    <property type="protein sequence ID" value="NBG65417.1"/>
    <property type="molecule type" value="Genomic_DNA"/>
</dbReference>
<evidence type="ECO:0000313" key="2">
    <source>
        <dbReference type="Proteomes" id="UP000470771"/>
    </source>
</evidence>
<keyword evidence="2" id="KW-1185">Reference proteome</keyword>
<evidence type="ECO:0008006" key="3">
    <source>
        <dbReference type="Google" id="ProtNLM"/>
    </source>
</evidence>
<dbReference type="RefSeq" id="WP_160632377.1">
    <property type="nucleotide sequence ID" value="NZ_WWNE01000005.1"/>
</dbReference>
<protein>
    <recommendedName>
        <fullName evidence="3">MORN repeat variant</fullName>
    </recommendedName>
</protein>
<reference evidence="1 2" key="1">
    <citation type="submission" date="2019-12" db="EMBL/GenBank/DDBJ databases">
        <authorList>
            <person name="Zhao J."/>
        </authorList>
    </citation>
    <scope>NUCLEOTIDE SEQUENCE [LARGE SCALE GENOMIC DNA]</scope>
    <source>
        <strain evidence="1 2">S-15</strain>
    </source>
</reference>
<gene>
    <name evidence="1" type="ORF">GQN54_04780</name>
</gene>
<evidence type="ECO:0000313" key="1">
    <source>
        <dbReference type="EMBL" id="NBG65417.1"/>
    </source>
</evidence>
<organism evidence="1 2">
    <name type="scientific">Acidiluteibacter ferrifornacis</name>
    <dbReference type="NCBI Taxonomy" id="2692424"/>
    <lineage>
        <taxon>Bacteria</taxon>
        <taxon>Pseudomonadati</taxon>
        <taxon>Bacteroidota</taxon>
        <taxon>Flavobacteriia</taxon>
        <taxon>Flavobacteriales</taxon>
        <taxon>Cryomorphaceae</taxon>
        <taxon>Acidiluteibacter</taxon>
    </lineage>
</organism>
<dbReference type="AlphaFoldDB" id="A0A6N9NJQ9"/>
<comment type="caution">
    <text evidence="1">The sequence shown here is derived from an EMBL/GenBank/DDBJ whole genome shotgun (WGS) entry which is preliminary data.</text>
</comment>
<dbReference type="SUPFAM" id="SSF82185">
    <property type="entry name" value="Histone H3 K4-specific methyltransferase SET7/9 N-terminal domain"/>
    <property type="match status" value="1"/>
</dbReference>
<sequence length="213" mass="24951">MRLKYLLLLIISVNSQLYSQNSLINAFLELAKYENGNHTAKFNGSSLIYGYTIKDSIIDAPIRAFKKNGRLVEYRNVRNNEFEDSTIIYSLKGRKAFIQIIEDDTLIKEVDSTFHFLTNKLFAVYKWDKAKDTNFHLIDNEKLKYFYKPWNGYGQVPAINGTISYFFKNGNIKRIVRNANSKRHGKTEFYRRDGTFKKGKIYYFGERVAVTTK</sequence>
<name>A0A6N9NJQ9_9FLAO</name>